<evidence type="ECO:0000313" key="8">
    <source>
        <dbReference type="Proteomes" id="UP001283361"/>
    </source>
</evidence>
<keyword evidence="1" id="KW-0479">Metal-binding</keyword>
<evidence type="ECO:0000256" key="4">
    <source>
        <dbReference type="PROSITE-ProRule" id="PRU00024"/>
    </source>
</evidence>
<dbReference type="Gene3D" id="2.120.10.30">
    <property type="entry name" value="TolB, C-terminal domain"/>
    <property type="match status" value="2"/>
</dbReference>
<dbReference type="Gene3D" id="3.30.160.60">
    <property type="entry name" value="Classic Zinc Finger"/>
    <property type="match status" value="1"/>
</dbReference>
<protein>
    <submittedName>
        <fullName evidence="7">Uncharacterized protein</fullName>
    </submittedName>
</protein>
<accession>A0AAE1DQ27</accession>
<dbReference type="CDD" id="cd19756">
    <property type="entry name" value="Bbox2"/>
    <property type="match status" value="1"/>
</dbReference>
<dbReference type="PROSITE" id="PS50089">
    <property type="entry name" value="ZF_RING_2"/>
    <property type="match status" value="1"/>
</dbReference>
<dbReference type="InterPro" id="IPR011042">
    <property type="entry name" value="6-blade_b-propeller_TolB-like"/>
</dbReference>
<dbReference type="PROSITE" id="PS50119">
    <property type="entry name" value="ZF_BBOX"/>
    <property type="match status" value="1"/>
</dbReference>
<dbReference type="PROSITE" id="PS00518">
    <property type="entry name" value="ZF_RING_1"/>
    <property type="match status" value="1"/>
</dbReference>
<dbReference type="InterPro" id="IPR000315">
    <property type="entry name" value="Znf_B-box"/>
</dbReference>
<dbReference type="EMBL" id="JAWDGP010002895">
    <property type="protein sequence ID" value="KAK3778906.1"/>
    <property type="molecule type" value="Genomic_DNA"/>
</dbReference>
<reference evidence="7" key="1">
    <citation type="journal article" date="2023" name="G3 (Bethesda)">
        <title>A reference genome for the long-term kleptoplast-retaining sea slug Elysia crispata morphotype clarki.</title>
        <authorList>
            <person name="Eastman K.E."/>
            <person name="Pendleton A.L."/>
            <person name="Shaikh M.A."/>
            <person name="Suttiyut T."/>
            <person name="Ogas R."/>
            <person name="Tomko P."/>
            <person name="Gavelis G."/>
            <person name="Widhalm J.R."/>
            <person name="Wisecaver J.H."/>
        </authorList>
    </citation>
    <scope>NUCLEOTIDE SEQUENCE</scope>
    <source>
        <strain evidence="7">ECLA1</strain>
    </source>
</reference>
<dbReference type="SMART" id="SM00184">
    <property type="entry name" value="RING"/>
    <property type="match status" value="1"/>
</dbReference>
<organism evidence="7 8">
    <name type="scientific">Elysia crispata</name>
    <name type="common">lettuce slug</name>
    <dbReference type="NCBI Taxonomy" id="231223"/>
    <lineage>
        <taxon>Eukaryota</taxon>
        <taxon>Metazoa</taxon>
        <taxon>Spiralia</taxon>
        <taxon>Lophotrochozoa</taxon>
        <taxon>Mollusca</taxon>
        <taxon>Gastropoda</taxon>
        <taxon>Heterobranchia</taxon>
        <taxon>Euthyneura</taxon>
        <taxon>Panpulmonata</taxon>
        <taxon>Sacoglossa</taxon>
        <taxon>Placobranchoidea</taxon>
        <taxon>Plakobranchidae</taxon>
        <taxon>Elysia</taxon>
    </lineage>
</organism>
<evidence type="ECO:0000259" key="6">
    <source>
        <dbReference type="PROSITE" id="PS50119"/>
    </source>
</evidence>
<evidence type="ECO:0000313" key="7">
    <source>
        <dbReference type="EMBL" id="KAK3778906.1"/>
    </source>
</evidence>
<dbReference type="PANTHER" id="PTHR25462:SF296">
    <property type="entry name" value="MEIOTIC P26, ISOFORM F"/>
    <property type="match status" value="1"/>
</dbReference>
<feature type="domain" description="RING-type" evidence="5">
    <location>
        <begin position="30"/>
        <end position="71"/>
    </location>
</feature>
<dbReference type="GO" id="GO:0061630">
    <property type="term" value="F:ubiquitin protein ligase activity"/>
    <property type="evidence" value="ECO:0007669"/>
    <property type="project" value="TreeGrafter"/>
</dbReference>
<evidence type="ECO:0000256" key="1">
    <source>
        <dbReference type="ARBA" id="ARBA00022723"/>
    </source>
</evidence>
<dbReference type="Proteomes" id="UP001283361">
    <property type="component" value="Unassembled WGS sequence"/>
</dbReference>
<dbReference type="GO" id="GO:0008270">
    <property type="term" value="F:zinc ion binding"/>
    <property type="evidence" value="ECO:0007669"/>
    <property type="project" value="UniProtKB-KW"/>
</dbReference>
<dbReference type="Gene3D" id="3.30.40.10">
    <property type="entry name" value="Zinc/RING finger domain, C3HC4 (zinc finger)"/>
    <property type="match status" value="1"/>
</dbReference>
<proteinExistence type="predicted"/>
<dbReference type="InterPro" id="IPR047153">
    <property type="entry name" value="TRIM45/56/19-like"/>
</dbReference>
<evidence type="ECO:0000259" key="5">
    <source>
        <dbReference type="PROSITE" id="PS50089"/>
    </source>
</evidence>
<dbReference type="AlphaFoldDB" id="A0AAE1DQ27"/>
<dbReference type="SUPFAM" id="SSF57845">
    <property type="entry name" value="B-box zinc-binding domain"/>
    <property type="match status" value="1"/>
</dbReference>
<dbReference type="InterPro" id="IPR017907">
    <property type="entry name" value="Znf_RING_CS"/>
</dbReference>
<dbReference type="SUPFAM" id="SSF57850">
    <property type="entry name" value="RING/U-box"/>
    <property type="match status" value="1"/>
</dbReference>
<keyword evidence="2 4" id="KW-0863">Zinc-finger</keyword>
<dbReference type="InterPro" id="IPR013083">
    <property type="entry name" value="Znf_RING/FYVE/PHD"/>
</dbReference>
<sequence length="747" mass="84753">MKGLETAYRCIVSFNMSQDNQRNYMKNCKCAKCKLPLVNPVQLPACLHILCKKCIDDVESAYLNNINCPKCGQENGKPSILNRISGIELFSNGEGGGSVPCDFEQSHEHAMWNCFLCAKNLCSQCRSNHPLDHGDGISLLAPTRDIQLFHEENLDATANTDIDSSDGSLISSQGLLEDIEENFPLYGTTDCSYMDALELLHAPPDAKKARCEISTHKDCDGQSLPKNYFCIKCWKPVCGDCSQKGEHKQHKTKDLESMREYLRCTLSDLRHRISFLLAKTKGDQEDQMEVKESLRKHIDSVSKEMDERKCKALEDVTRFFNKAVDEAEFQGKDIMRIYSREVDQTNAISKFLDGLYTALNLEVDESLNTSQYISVFNNIEIAEILIKNMRKKVMERQKPKEHRLVLCNSDMVRPYEQSMASVGRECRQPSLAFSFKLNSEIKFVHSIFVRGSDQCFLSCEMDEEKKYDAILCYEGESSNPEERVIEVPRGRYYLSLMASGEIVASYSSEYMNAIKYFESDKLLLEQGGFAEFNNTRQLEFEPRGIAATKQNTILLCATVPHEKKGFAAKPSSQHEGTSYLMLLSLQGKVLVEAQHEATDTLSPNCVAVDDNGDICICDPDNSTIAILDSELQLKERVKFPLPTSLSRDVLCYISRGKSKTDPDLTFRPEGVCFDRYGRIIVADPNNHMVMRLSKSVGDKKYQLEPLIFKADSKDLKQFRYPKQVTFGEDGRLWVVCREYAFAFDYGI</sequence>
<dbReference type="PANTHER" id="PTHR25462">
    <property type="entry name" value="BONUS, ISOFORM C-RELATED"/>
    <property type="match status" value="1"/>
</dbReference>
<dbReference type="InterPro" id="IPR001841">
    <property type="entry name" value="Znf_RING"/>
</dbReference>
<feature type="domain" description="B box-type" evidence="6">
    <location>
        <begin position="206"/>
        <end position="255"/>
    </location>
</feature>
<gene>
    <name evidence="7" type="ORF">RRG08_013169</name>
</gene>
<comment type="caution">
    <text evidence="7">The sequence shown here is derived from an EMBL/GenBank/DDBJ whole genome shotgun (WGS) entry which is preliminary data.</text>
</comment>
<name>A0AAE1DQ27_9GAST</name>
<evidence type="ECO:0000256" key="2">
    <source>
        <dbReference type="ARBA" id="ARBA00022771"/>
    </source>
</evidence>
<evidence type="ECO:0000256" key="3">
    <source>
        <dbReference type="ARBA" id="ARBA00022833"/>
    </source>
</evidence>
<keyword evidence="3" id="KW-0862">Zinc</keyword>
<dbReference type="SUPFAM" id="SSF63829">
    <property type="entry name" value="Calcium-dependent phosphotriesterase"/>
    <property type="match status" value="1"/>
</dbReference>
<keyword evidence="8" id="KW-1185">Reference proteome</keyword>